<proteinExistence type="predicted"/>
<evidence type="ECO:0000313" key="2">
    <source>
        <dbReference type="EMBL" id="RDK84713.1"/>
    </source>
</evidence>
<name>A0A370Q8P4_9FLAO</name>
<dbReference type="RefSeq" id="WP_115124134.1">
    <property type="nucleotide sequence ID" value="NZ_QRAO01000004.1"/>
</dbReference>
<reference evidence="2 3" key="1">
    <citation type="submission" date="2018-07" db="EMBL/GenBank/DDBJ databases">
        <title>Genomic Encyclopedia of Type Strains, Phase IV (KMG-IV): sequencing the most valuable type-strain genomes for metagenomic binning, comparative biology and taxonomic classification.</title>
        <authorList>
            <person name="Goeker M."/>
        </authorList>
    </citation>
    <scope>NUCLEOTIDE SEQUENCE [LARGE SCALE GENOMIC DNA]</scope>
    <source>
        <strain evidence="2 3">DSM 101478</strain>
    </source>
</reference>
<dbReference type="OrthoDB" id="9958957at2"/>
<organism evidence="2 3">
    <name type="scientific">Marinirhabdus gelatinilytica</name>
    <dbReference type="NCBI Taxonomy" id="1703343"/>
    <lineage>
        <taxon>Bacteria</taxon>
        <taxon>Pseudomonadati</taxon>
        <taxon>Bacteroidota</taxon>
        <taxon>Flavobacteriia</taxon>
        <taxon>Flavobacteriales</taxon>
        <taxon>Flavobacteriaceae</taxon>
    </lineage>
</organism>
<keyword evidence="3" id="KW-1185">Reference proteome</keyword>
<evidence type="ECO:0000256" key="1">
    <source>
        <dbReference type="SAM" id="Phobius"/>
    </source>
</evidence>
<keyword evidence="1" id="KW-1133">Transmembrane helix</keyword>
<feature type="transmembrane region" description="Helical" evidence="1">
    <location>
        <begin position="31"/>
        <end position="56"/>
    </location>
</feature>
<accession>A0A370Q8P4</accession>
<dbReference type="AlphaFoldDB" id="A0A370Q8P4"/>
<protein>
    <submittedName>
        <fullName evidence="2">Uncharacterized protein</fullName>
    </submittedName>
</protein>
<sequence length="59" mass="6874">MTEKDSSTPKIVKDSDNERERDYIFQDNKKTVFGASFIIVVLILLIVAVLITAYFLDWY</sequence>
<evidence type="ECO:0000313" key="3">
    <source>
        <dbReference type="Proteomes" id="UP000255317"/>
    </source>
</evidence>
<keyword evidence="1" id="KW-0472">Membrane</keyword>
<dbReference type="Proteomes" id="UP000255317">
    <property type="component" value="Unassembled WGS sequence"/>
</dbReference>
<gene>
    <name evidence="2" type="ORF">C8D94_10486</name>
</gene>
<comment type="caution">
    <text evidence="2">The sequence shown here is derived from an EMBL/GenBank/DDBJ whole genome shotgun (WGS) entry which is preliminary data.</text>
</comment>
<dbReference type="EMBL" id="QRAO01000004">
    <property type="protein sequence ID" value="RDK84713.1"/>
    <property type="molecule type" value="Genomic_DNA"/>
</dbReference>
<keyword evidence="1" id="KW-0812">Transmembrane</keyword>